<dbReference type="eggNOG" id="ENOG5032V62">
    <property type="taxonomic scope" value="Bacteria"/>
</dbReference>
<dbReference type="KEGG" id="pmi:PMT9312_1214"/>
<dbReference type="AlphaFoldDB" id="Q31A22"/>
<evidence type="ECO:0000313" key="2">
    <source>
        <dbReference type="EMBL" id="ABB50273.1"/>
    </source>
</evidence>
<keyword evidence="1" id="KW-0812">Transmembrane</keyword>
<reference evidence="3" key="1">
    <citation type="submission" date="2005-07" db="EMBL/GenBank/DDBJ databases">
        <title>Complete sequence of Prochlorococcus marinus str. MIT 9312.</title>
        <authorList>
            <consortium name="US DOE Joint Genome Institute"/>
            <person name="Copeland A."/>
            <person name="Lucas S."/>
            <person name="Lapidus A."/>
            <person name="Barry K."/>
            <person name="Detter J.C."/>
            <person name="Glavina T."/>
            <person name="Hammon N."/>
            <person name="Israni S."/>
            <person name="Pitluck S."/>
            <person name="Thiel J."/>
            <person name="Schmutz J."/>
            <person name="Larimer F."/>
            <person name="Land M."/>
            <person name="Kyrpides N."/>
            <person name="Lykidis A."/>
            <person name="Richardson P."/>
        </authorList>
    </citation>
    <scope>NUCLEOTIDE SEQUENCE [LARGE SCALE GENOMIC DNA]</scope>
    <source>
        <strain evidence="3">MIT 9312</strain>
    </source>
</reference>
<keyword evidence="1" id="KW-0472">Membrane</keyword>
<dbReference type="STRING" id="74546.PMT9312_1214"/>
<organism evidence="2 3">
    <name type="scientific">Prochlorococcus marinus (strain MIT 9312)</name>
    <dbReference type="NCBI Taxonomy" id="74546"/>
    <lineage>
        <taxon>Bacteria</taxon>
        <taxon>Bacillati</taxon>
        <taxon>Cyanobacteriota</taxon>
        <taxon>Cyanophyceae</taxon>
        <taxon>Synechococcales</taxon>
        <taxon>Prochlorococcaceae</taxon>
        <taxon>Prochlorococcus</taxon>
    </lineage>
</organism>
<sequence length="87" mass="9848">MERLKANKKKVHRKITTISAIPLIITIVSGTIYSVLQPLGVDAFWLIKWHTGNFGIINLQPFYSIFLGITSIISIISGLRLLQKELR</sequence>
<dbReference type="EMBL" id="CP000111">
    <property type="protein sequence ID" value="ABB50273.1"/>
    <property type="molecule type" value="Genomic_DNA"/>
</dbReference>
<evidence type="ECO:0000313" key="3">
    <source>
        <dbReference type="Proteomes" id="UP000002715"/>
    </source>
</evidence>
<gene>
    <name evidence="2" type="ordered locus">PMT9312_1214</name>
</gene>
<dbReference type="RefSeq" id="WP_011376763.1">
    <property type="nucleotide sequence ID" value="NC_007577.1"/>
</dbReference>
<dbReference type="Proteomes" id="UP000002715">
    <property type="component" value="Chromosome"/>
</dbReference>
<feature type="transmembrane region" description="Helical" evidence="1">
    <location>
        <begin position="20"/>
        <end position="41"/>
    </location>
</feature>
<keyword evidence="1" id="KW-1133">Transmembrane helix</keyword>
<dbReference type="OrthoDB" id="515274at2"/>
<evidence type="ECO:0000256" key="1">
    <source>
        <dbReference type="SAM" id="Phobius"/>
    </source>
</evidence>
<protein>
    <submittedName>
        <fullName evidence="2">Fumarate reductase subunit D-like protein</fullName>
    </submittedName>
</protein>
<feature type="transmembrane region" description="Helical" evidence="1">
    <location>
        <begin position="61"/>
        <end position="82"/>
    </location>
</feature>
<accession>Q31A22</accession>
<dbReference type="HOGENOM" id="CLU_169008_1_0_3"/>
<proteinExistence type="predicted"/>
<name>Q31A22_PROM9</name>